<evidence type="ECO:0000256" key="7">
    <source>
        <dbReference type="RuleBase" id="RU361217"/>
    </source>
</evidence>
<dbReference type="EMBL" id="JBHTLY010000009">
    <property type="protein sequence ID" value="MFD1203186.1"/>
    <property type="molecule type" value="Genomic_DNA"/>
</dbReference>
<dbReference type="PANTHER" id="PTHR11985">
    <property type="entry name" value="GLYCEROL-3-PHOSPHATE DEHYDROGENASE"/>
    <property type="match status" value="1"/>
</dbReference>
<keyword evidence="3 7" id="KW-0285">Flavoprotein</keyword>
<keyword evidence="5" id="KW-0274">FAD</keyword>
<evidence type="ECO:0000313" key="12">
    <source>
        <dbReference type="Proteomes" id="UP001597181"/>
    </source>
</evidence>
<feature type="domain" description="Alpha-glycerophosphate oxidase C-terminal" evidence="10">
    <location>
        <begin position="446"/>
        <end position="564"/>
    </location>
</feature>
<evidence type="ECO:0000256" key="4">
    <source>
        <dbReference type="ARBA" id="ARBA00022798"/>
    </source>
</evidence>
<feature type="region of interest" description="Disordered" evidence="8">
    <location>
        <begin position="375"/>
        <end position="398"/>
    </location>
</feature>
<dbReference type="Pfam" id="PF16901">
    <property type="entry name" value="DAO_C"/>
    <property type="match status" value="1"/>
</dbReference>
<evidence type="ECO:0000256" key="3">
    <source>
        <dbReference type="ARBA" id="ARBA00022630"/>
    </source>
</evidence>
<comment type="caution">
    <text evidence="11">The sequence shown here is derived from an EMBL/GenBank/DDBJ whole genome shotgun (WGS) entry which is preliminary data.</text>
</comment>
<evidence type="ECO:0000256" key="8">
    <source>
        <dbReference type="SAM" id="MobiDB-lite"/>
    </source>
</evidence>
<evidence type="ECO:0000259" key="9">
    <source>
        <dbReference type="Pfam" id="PF01266"/>
    </source>
</evidence>
<evidence type="ECO:0000256" key="6">
    <source>
        <dbReference type="ARBA" id="ARBA00023002"/>
    </source>
</evidence>
<dbReference type="PROSITE" id="PS00977">
    <property type="entry name" value="FAD_G3PDH_1"/>
    <property type="match status" value="1"/>
</dbReference>
<dbReference type="Proteomes" id="UP001597181">
    <property type="component" value="Unassembled WGS sequence"/>
</dbReference>
<feature type="compositionally biased region" description="Low complexity" evidence="8">
    <location>
        <begin position="385"/>
        <end position="397"/>
    </location>
</feature>
<evidence type="ECO:0000313" key="11">
    <source>
        <dbReference type="EMBL" id="MFD1203186.1"/>
    </source>
</evidence>
<dbReference type="SUPFAM" id="SSF51905">
    <property type="entry name" value="FAD/NAD(P)-binding domain"/>
    <property type="match status" value="1"/>
</dbReference>
<comment type="cofactor">
    <cofactor evidence="1 7">
        <name>FAD</name>
        <dbReference type="ChEBI" id="CHEBI:57692"/>
    </cofactor>
</comment>
<evidence type="ECO:0000256" key="2">
    <source>
        <dbReference type="ARBA" id="ARBA00007330"/>
    </source>
</evidence>
<dbReference type="EC" id="1.1.5.3" evidence="7"/>
<name>A0ABW3TR29_9MICO</name>
<gene>
    <name evidence="11" type="ORF">ACFQ3U_14910</name>
</gene>
<dbReference type="InterPro" id="IPR031656">
    <property type="entry name" value="DAO_C"/>
</dbReference>
<reference evidence="12" key="1">
    <citation type="journal article" date="2019" name="Int. J. Syst. Evol. Microbiol.">
        <title>The Global Catalogue of Microorganisms (GCM) 10K type strain sequencing project: providing services to taxonomists for standard genome sequencing and annotation.</title>
        <authorList>
            <consortium name="The Broad Institute Genomics Platform"/>
            <consortium name="The Broad Institute Genome Sequencing Center for Infectious Disease"/>
            <person name="Wu L."/>
            <person name="Ma J."/>
        </authorList>
    </citation>
    <scope>NUCLEOTIDE SEQUENCE [LARGE SCALE GENOMIC DNA]</scope>
    <source>
        <strain evidence="12">CCUG 50213</strain>
    </source>
</reference>
<proteinExistence type="inferred from homology"/>
<dbReference type="InterPro" id="IPR038299">
    <property type="entry name" value="DAO_C_sf"/>
</dbReference>
<keyword evidence="6 7" id="KW-0560">Oxidoreductase</keyword>
<dbReference type="PANTHER" id="PTHR11985:SF35">
    <property type="entry name" value="ANAEROBIC GLYCEROL-3-PHOSPHATE DEHYDROGENASE SUBUNIT A"/>
    <property type="match status" value="1"/>
</dbReference>
<dbReference type="Gene3D" id="3.50.50.60">
    <property type="entry name" value="FAD/NAD(P)-binding domain"/>
    <property type="match status" value="1"/>
</dbReference>
<dbReference type="Pfam" id="PF01266">
    <property type="entry name" value="DAO"/>
    <property type="match status" value="1"/>
</dbReference>
<dbReference type="PRINTS" id="PR01001">
    <property type="entry name" value="FADG3PDH"/>
</dbReference>
<evidence type="ECO:0000259" key="10">
    <source>
        <dbReference type="Pfam" id="PF16901"/>
    </source>
</evidence>
<dbReference type="RefSeq" id="WP_343961525.1">
    <property type="nucleotide sequence ID" value="NZ_BAAAKZ010000012.1"/>
</dbReference>
<dbReference type="InterPro" id="IPR036188">
    <property type="entry name" value="FAD/NAD-bd_sf"/>
</dbReference>
<comment type="catalytic activity">
    <reaction evidence="7">
        <text>a quinone + sn-glycerol 3-phosphate = dihydroxyacetone phosphate + a quinol</text>
        <dbReference type="Rhea" id="RHEA:18977"/>
        <dbReference type="ChEBI" id="CHEBI:24646"/>
        <dbReference type="ChEBI" id="CHEBI:57597"/>
        <dbReference type="ChEBI" id="CHEBI:57642"/>
        <dbReference type="ChEBI" id="CHEBI:132124"/>
        <dbReference type="EC" id="1.1.5.3"/>
    </reaction>
</comment>
<accession>A0ABW3TR29</accession>
<comment type="similarity">
    <text evidence="2 7">Belongs to the FAD-dependent glycerol-3-phosphate dehydrogenase family.</text>
</comment>
<sequence>MLDAQPGDLNERSRARALAHLAEHEVDVVVIGGGITGAGVALDAATRGLSVALIEARDLASGTSGFSSKLVHGGLRYLAKGDVALAWESAVEREALMRRIAPHLVHPRAFLVPRFARGSLRRGLGGAGAAARTAATRPGPLDGRLGDALTEVGVRLADVLRAASGLPARYLPRPRRVDARAAKQLAPALRDAGLRGGLVYWDGAVEDDTRLVVALARTAARHGAHVVTGCRAVRASDREVWIDGGPGAHALVRGRTVINATGVWAGEFAPSLSLAPSRGTHLVFPAAVFGHPEAVITAPVPGHFGRYVFVLPQASGLCYLGLTDEPAPGADGHDPGVPEHDIDFLLDIASASLARPLRREDMLGAFSGLRPLVRRRPRSGASAEGTGSPAGADSASASRRHLVLDEPGHPITVTGGKLTVYRQMAEEAVDAALHRMGESPRACPAVTRRVPVLGSPGSWPRGASPQRPERLGRPEAAEAAEAAIARLVRRYGWEAHRVAALATADPGLAEEVAPGAGVTGAEVAFAVLAEGARTIDDVLARRTRLALQPELAAAARARVAELVERFR</sequence>
<feature type="region of interest" description="Disordered" evidence="8">
    <location>
        <begin position="453"/>
        <end position="472"/>
    </location>
</feature>
<keyword evidence="4" id="KW-0319">Glycerol metabolism</keyword>
<feature type="domain" description="FAD dependent oxidoreductase" evidence="9">
    <location>
        <begin position="27"/>
        <end position="382"/>
    </location>
</feature>
<keyword evidence="12" id="KW-1185">Reference proteome</keyword>
<dbReference type="InterPro" id="IPR000447">
    <property type="entry name" value="G3P_DH_FAD-dep"/>
</dbReference>
<dbReference type="Gene3D" id="1.10.8.870">
    <property type="entry name" value="Alpha-glycerophosphate oxidase, cap domain"/>
    <property type="match status" value="1"/>
</dbReference>
<protein>
    <recommendedName>
        <fullName evidence="7">Glycerol-3-phosphate dehydrogenase</fullName>
        <ecNumber evidence="7">1.1.5.3</ecNumber>
    </recommendedName>
</protein>
<evidence type="ECO:0000256" key="5">
    <source>
        <dbReference type="ARBA" id="ARBA00022827"/>
    </source>
</evidence>
<dbReference type="Gene3D" id="3.30.9.10">
    <property type="entry name" value="D-Amino Acid Oxidase, subunit A, domain 2"/>
    <property type="match status" value="1"/>
</dbReference>
<evidence type="ECO:0000256" key="1">
    <source>
        <dbReference type="ARBA" id="ARBA00001974"/>
    </source>
</evidence>
<organism evidence="11 12">
    <name type="scientific">Leucobacter albus</name>
    <dbReference type="NCBI Taxonomy" id="272210"/>
    <lineage>
        <taxon>Bacteria</taxon>
        <taxon>Bacillati</taxon>
        <taxon>Actinomycetota</taxon>
        <taxon>Actinomycetes</taxon>
        <taxon>Micrococcales</taxon>
        <taxon>Microbacteriaceae</taxon>
        <taxon>Leucobacter</taxon>
    </lineage>
</organism>
<dbReference type="InterPro" id="IPR006076">
    <property type="entry name" value="FAD-dep_OxRdtase"/>
</dbReference>